<dbReference type="AlphaFoldDB" id="X1DKU5"/>
<evidence type="ECO:0000313" key="1">
    <source>
        <dbReference type="EMBL" id="GAG97026.1"/>
    </source>
</evidence>
<organism evidence="1">
    <name type="scientific">marine sediment metagenome</name>
    <dbReference type="NCBI Taxonomy" id="412755"/>
    <lineage>
        <taxon>unclassified sequences</taxon>
        <taxon>metagenomes</taxon>
        <taxon>ecological metagenomes</taxon>
    </lineage>
</organism>
<feature type="non-terminal residue" evidence="1">
    <location>
        <position position="1"/>
    </location>
</feature>
<proteinExistence type="predicted"/>
<protein>
    <recommendedName>
        <fullName evidence="2">ABC transmembrane type-1 domain-containing protein</fullName>
    </recommendedName>
</protein>
<sequence length="68" mass="7629">IMIVAVYLSGVLIQWGQVLFNVHAAYRIEIPTDLTEFAKIVVTVIVGTRGIEKIVDKIFSKKDKKPSK</sequence>
<gene>
    <name evidence="1" type="ORF">S01H4_41158</name>
</gene>
<comment type="caution">
    <text evidence="1">The sequence shown here is derived from an EMBL/GenBank/DDBJ whole genome shotgun (WGS) entry which is preliminary data.</text>
</comment>
<name>X1DKU5_9ZZZZ</name>
<reference evidence="1" key="1">
    <citation type="journal article" date="2014" name="Front. Microbiol.">
        <title>High frequency of phylogenetically diverse reductive dehalogenase-homologous genes in deep subseafloor sedimentary metagenomes.</title>
        <authorList>
            <person name="Kawai M."/>
            <person name="Futagami T."/>
            <person name="Toyoda A."/>
            <person name="Takaki Y."/>
            <person name="Nishi S."/>
            <person name="Hori S."/>
            <person name="Arai W."/>
            <person name="Tsubouchi T."/>
            <person name="Morono Y."/>
            <person name="Uchiyama I."/>
            <person name="Ito T."/>
            <person name="Fujiyama A."/>
            <person name="Inagaki F."/>
            <person name="Takami H."/>
        </authorList>
    </citation>
    <scope>NUCLEOTIDE SEQUENCE</scope>
    <source>
        <strain evidence="1">Expedition CK06-06</strain>
    </source>
</reference>
<dbReference type="EMBL" id="BART01022489">
    <property type="protein sequence ID" value="GAG97026.1"/>
    <property type="molecule type" value="Genomic_DNA"/>
</dbReference>
<accession>X1DKU5</accession>
<evidence type="ECO:0008006" key="2">
    <source>
        <dbReference type="Google" id="ProtNLM"/>
    </source>
</evidence>